<proteinExistence type="predicted"/>
<dbReference type="EMBL" id="JBHUPA010000002">
    <property type="protein sequence ID" value="MFD2961578.1"/>
    <property type="molecule type" value="Genomic_DNA"/>
</dbReference>
<dbReference type="Proteomes" id="UP001597560">
    <property type="component" value="Unassembled WGS sequence"/>
</dbReference>
<evidence type="ECO:0000313" key="2">
    <source>
        <dbReference type="Proteomes" id="UP001597560"/>
    </source>
</evidence>
<evidence type="ECO:0000313" key="1">
    <source>
        <dbReference type="EMBL" id="MFD2961578.1"/>
    </source>
</evidence>
<protein>
    <submittedName>
        <fullName evidence="1">Uncharacterized protein</fullName>
    </submittedName>
</protein>
<reference evidence="2" key="1">
    <citation type="journal article" date="2019" name="Int. J. Syst. Evol. Microbiol.">
        <title>The Global Catalogue of Microorganisms (GCM) 10K type strain sequencing project: providing services to taxonomists for standard genome sequencing and annotation.</title>
        <authorList>
            <consortium name="The Broad Institute Genomics Platform"/>
            <consortium name="The Broad Institute Genome Sequencing Center for Infectious Disease"/>
            <person name="Wu L."/>
            <person name="Ma J."/>
        </authorList>
    </citation>
    <scope>NUCLEOTIDE SEQUENCE [LARGE SCALE GENOMIC DNA]</scope>
    <source>
        <strain evidence="2">KCTC 23098</strain>
    </source>
</reference>
<name>A0ABW6AZF9_9SPHI</name>
<gene>
    <name evidence="1" type="ORF">ACFS6J_07275</name>
</gene>
<organism evidence="1 2">
    <name type="scientific">Olivibacter jilunii</name>
    <dbReference type="NCBI Taxonomy" id="985016"/>
    <lineage>
        <taxon>Bacteria</taxon>
        <taxon>Pseudomonadati</taxon>
        <taxon>Bacteroidota</taxon>
        <taxon>Sphingobacteriia</taxon>
        <taxon>Sphingobacteriales</taxon>
        <taxon>Sphingobacteriaceae</taxon>
        <taxon>Olivibacter</taxon>
    </lineage>
</organism>
<sequence>MEIVRIKKQPSVEDLVLSIGVDDSKPFDLKTGASARVVISRLRKSKDYNHLRFETWTDTVGGEDVIMIHRLEDEKEEVTA</sequence>
<keyword evidence="2" id="KW-1185">Reference proteome</keyword>
<comment type="caution">
    <text evidence="1">The sequence shown here is derived from an EMBL/GenBank/DDBJ whole genome shotgun (WGS) entry which is preliminary data.</text>
</comment>
<dbReference type="RefSeq" id="WP_377609777.1">
    <property type="nucleotide sequence ID" value="NZ_JBHUPA010000002.1"/>
</dbReference>
<accession>A0ABW6AZF9</accession>